<feature type="compositionally biased region" description="Polar residues" evidence="1">
    <location>
        <begin position="54"/>
        <end position="64"/>
    </location>
</feature>
<dbReference type="InParanoid" id="K1QMV0"/>
<accession>K1QMV0</accession>
<evidence type="ECO:0000256" key="1">
    <source>
        <dbReference type="SAM" id="MobiDB-lite"/>
    </source>
</evidence>
<evidence type="ECO:0000313" key="2">
    <source>
        <dbReference type="EMBL" id="EKC38137.1"/>
    </source>
</evidence>
<protein>
    <submittedName>
        <fullName evidence="2">Uncharacterized protein</fullName>
    </submittedName>
</protein>
<dbReference type="AlphaFoldDB" id="K1QMV0"/>
<dbReference type="HOGENOM" id="CLU_2869760_0_0_1"/>
<proteinExistence type="predicted"/>
<dbReference type="EMBL" id="JH817097">
    <property type="protein sequence ID" value="EKC38137.1"/>
    <property type="molecule type" value="Genomic_DNA"/>
</dbReference>
<organism evidence="2">
    <name type="scientific">Magallana gigas</name>
    <name type="common">Pacific oyster</name>
    <name type="synonym">Crassostrea gigas</name>
    <dbReference type="NCBI Taxonomy" id="29159"/>
    <lineage>
        <taxon>Eukaryota</taxon>
        <taxon>Metazoa</taxon>
        <taxon>Spiralia</taxon>
        <taxon>Lophotrochozoa</taxon>
        <taxon>Mollusca</taxon>
        <taxon>Bivalvia</taxon>
        <taxon>Autobranchia</taxon>
        <taxon>Pteriomorphia</taxon>
        <taxon>Ostreida</taxon>
        <taxon>Ostreoidea</taxon>
        <taxon>Ostreidae</taxon>
        <taxon>Magallana</taxon>
    </lineage>
</organism>
<reference evidence="2" key="1">
    <citation type="journal article" date="2012" name="Nature">
        <title>The oyster genome reveals stress adaptation and complexity of shell formation.</title>
        <authorList>
            <person name="Zhang G."/>
            <person name="Fang X."/>
            <person name="Guo X."/>
            <person name="Li L."/>
            <person name="Luo R."/>
            <person name="Xu F."/>
            <person name="Yang P."/>
            <person name="Zhang L."/>
            <person name="Wang X."/>
            <person name="Qi H."/>
            <person name="Xiong Z."/>
            <person name="Que H."/>
            <person name="Xie Y."/>
            <person name="Holland P.W."/>
            <person name="Paps J."/>
            <person name="Zhu Y."/>
            <person name="Wu F."/>
            <person name="Chen Y."/>
            <person name="Wang J."/>
            <person name="Peng C."/>
            <person name="Meng J."/>
            <person name="Yang L."/>
            <person name="Liu J."/>
            <person name="Wen B."/>
            <person name="Zhang N."/>
            <person name="Huang Z."/>
            <person name="Zhu Q."/>
            <person name="Feng Y."/>
            <person name="Mount A."/>
            <person name="Hedgecock D."/>
            <person name="Xu Z."/>
            <person name="Liu Y."/>
            <person name="Domazet-Loso T."/>
            <person name="Du Y."/>
            <person name="Sun X."/>
            <person name="Zhang S."/>
            <person name="Liu B."/>
            <person name="Cheng P."/>
            <person name="Jiang X."/>
            <person name="Li J."/>
            <person name="Fan D."/>
            <person name="Wang W."/>
            <person name="Fu W."/>
            <person name="Wang T."/>
            <person name="Wang B."/>
            <person name="Zhang J."/>
            <person name="Peng Z."/>
            <person name="Li Y."/>
            <person name="Li N."/>
            <person name="Wang J."/>
            <person name="Chen M."/>
            <person name="He Y."/>
            <person name="Tan F."/>
            <person name="Song X."/>
            <person name="Zheng Q."/>
            <person name="Huang R."/>
            <person name="Yang H."/>
            <person name="Du X."/>
            <person name="Chen L."/>
            <person name="Yang M."/>
            <person name="Gaffney P.M."/>
            <person name="Wang S."/>
            <person name="Luo L."/>
            <person name="She Z."/>
            <person name="Ming Y."/>
            <person name="Huang W."/>
            <person name="Zhang S."/>
            <person name="Huang B."/>
            <person name="Zhang Y."/>
            <person name="Qu T."/>
            <person name="Ni P."/>
            <person name="Miao G."/>
            <person name="Wang J."/>
            <person name="Wang Q."/>
            <person name="Steinberg C.E."/>
            <person name="Wang H."/>
            <person name="Li N."/>
            <person name="Qian L."/>
            <person name="Zhang G."/>
            <person name="Li Y."/>
            <person name="Yang H."/>
            <person name="Liu X."/>
            <person name="Wang J."/>
            <person name="Yin Y."/>
            <person name="Wang J."/>
        </authorList>
    </citation>
    <scope>NUCLEOTIDE SEQUENCE [LARGE SCALE GENOMIC DNA]</scope>
    <source>
        <strain evidence="2">05x7-T-G4-1.051#20</strain>
    </source>
</reference>
<gene>
    <name evidence="2" type="ORF">CGI_10019301</name>
</gene>
<name>K1QMV0_MAGGI</name>
<feature type="region of interest" description="Disordered" evidence="1">
    <location>
        <begin position="45"/>
        <end position="64"/>
    </location>
</feature>
<sequence>MDVFSVHHGKARNSVSPGDGILVKYPRLPPIVPVDELTDRVWTPLHSPEAPIPSSRSAINGLNV</sequence>